<keyword evidence="7" id="KW-0862">Zinc</keyword>
<evidence type="ECO:0000256" key="8">
    <source>
        <dbReference type="ARBA" id="ARBA00030816"/>
    </source>
</evidence>
<dbReference type="GO" id="GO:0004663">
    <property type="term" value="F:Rab geranylgeranyltransferase activity"/>
    <property type="evidence" value="ECO:0007669"/>
    <property type="project" value="TreeGrafter"/>
</dbReference>
<sequence>TFAGNIGHDPHMLYTLSAVQVRHCRTSFAGDIWGEIDTRFMPSLLHRLDKINLEKDVEYVVRCKNLDGDFGCTPAGESHAGRLSSVILGCCNCLPFFYSVGALAITGSLRHFDKDLFGWWLSERQVKSGGLYSWRVIPNLIMIDSMYWIDKDKFAKFILDCKKTLLPYWGLGLSGSRYLAFRCLLWNWY</sequence>
<dbReference type="EMBL" id="JAJJMA010048903">
    <property type="protein sequence ID" value="MCL7025769.1"/>
    <property type="molecule type" value="Genomic_DNA"/>
</dbReference>
<dbReference type="InterPro" id="IPR045089">
    <property type="entry name" value="PGGT1B-like"/>
</dbReference>
<keyword evidence="12" id="KW-1185">Reference proteome</keyword>
<dbReference type="InterPro" id="IPR001330">
    <property type="entry name" value="Prenyltrans"/>
</dbReference>
<dbReference type="PANTHER" id="PTHR11774">
    <property type="entry name" value="GERANYLGERANYL TRANSFERASE TYPE BETA SUBUNIT"/>
    <property type="match status" value="1"/>
</dbReference>
<dbReference type="Gene3D" id="1.50.10.20">
    <property type="match status" value="1"/>
</dbReference>
<dbReference type="Proteomes" id="UP001177140">
    <property type="component" value="Unassembled WGS sequence"/>
</dbReference>
<proteinExistence type="inferred from homology"/>
<dbReference type="AlphaFoldDB" id="A0AA41RXA8"/>
<dbReference type="PANTHER" id="PTHR11774:SF11">
    <property type="entry name" value="GERANYLGERANYL TRANSFERASE TYPE-2 SUBUNIT BETA"/>
    <property type="match status" value="1"/>
</dbReference>
<dbReference type="GO" id="GO:0005968">
    <property type="term" value="C:Rab-protein geranylgeranyltransferase complex"/>
    <property type="evidence" value="ECO:0007669"/>
    <property type="project" value="TreeGrafter"/>
</dbReference>
<keyword evidence="3" id="KW-0637">Prenyltransferase</keyword>
<evidence type="ECO:0000256" key="5">
    <source>
        <dbReference type="ARBA" id="ARBA00022723"/>
    </source>
</evidence>
<comment type="similarity">
    <text evidence="2">Belongs to the protein prenyltransferase subunit beta family.</text>
</comment>
<dbReference type="GO" id="GO:0046872">
    <property type="term" value="F:metal ion binding"/>
    <property type="evidence" value="ECO:0007669"/>
    <property type="project" value="UniProtKB-KW"/>
</dbReference>
<reference evidence="11" key="1">
    <citation type="submission" date="2022-03" db="EMBL/GenBank/DDBJ databases">
        <title>A functionally conserved STORR gene fusion in Papaver species that diverged 16.8 million years ago.</title>
        <authorList>
            <person name="Catania T."/>
        </authorList>
    </citation>
    <scope>NUCLEOTIDE SEQUENCE</scope>
    <source>
        <strain evidence="11">S-191538</strain>
    </source>
</reference>
<keyword evidence="4" id="KW-0808">Transferase</keyword>
<dbReference type="InterPro" id="IPR008930">
    <property type="entry name" value="Terpenoid_cyclase/PrenylTrfase"/>
</dbReference>
<name>A0AA41RXA8_PAPNU</name>
<evidence type="ECO:0000256" key="3">
    <source>
        <dbReference type="ARBA" id="ARBA00022602"/>
    </source>
</evidence>
<evidence type="ECO:0000256" key="2">
    <source>
        <dbReference type="ARBA" id="ARBA00010497"/>
    </source>
</evidence>
<evidence type="ECO:0000313" key="11">
    <source>
        <dbReference type="EMBL" id="MCL7025769.1"/>
    </source>
</evidence>
<dbReference type="SUPFAM" id="SSF48239">
    <property type="entry name" value="Terpenoid cyclases/Protein prenyltransferases"/>
    <property type="match status" value="1"/>
</dbReference>
<feature type="non-terminal residue" evidence="11">
    <location>
        <position position="1"/>
    </location>
</feature>
<keyword evidence="6" id="KW-0677">Repeat</keyword>
<organism evidence="11 12">
    <name type="scientific">Papaver nudicaule</name>
    <name type="common">Iceland poppy</name>
    <dbReference type="NCBI Taxonomy" id="74823"/>
    <lineage>
        <taxon>Eukaryota</taxon>
        <taxon>Viridiplantae</taxon>
        <taxon>Streptophyta</taxon>
        <taxon>Embryophyta</taxon>
        <taxon>Tracheophyta</taxon>
        <taxon>Spermatophyta</taxon>
        <taxon>Magnoliopsida</taxon>
        <taxon>Ranunculales</taxon>
        <taxon>Papaveraceae</taxon>
        <taxon>Papaveroideae</taxon>
        <taxon>Papaver</taxon>
    </lineage>
</organism>
<comment type="caution">
    <text evidence="11">The sequence shown here is derived from an EMBL/GenBank/DDBJ whole genome shotgun (WGS) entry which is preliminary data.</text>
</comment>
<evidence type="ECO:0000313" key="12">
    <source>
        <dbReference type="Proteomes" id="UP001177140"/>
    </source>
</evidence>
<evidence type="ECO:0000256" key="6">
    <source>
        <dbReference type="ARBA" id="ARBA00022737"/>
    </source>
</evidence>
<dbReference type="Pfam" id="PF00432">
    <property type="entry name" value="Prenyltrans"/>
    <property type="match status" value="1"/>
</dbReference>
<feature type="domain" description="Prenyltransferase alpha-alpha toroid" evidence="10">
    <location>
        <begin position="22"/>
        <end position="164"/>
    </location>
</feature>
<gene>
    <name evidence="11" type="ORF">MKW94_001391</name>
</gene>
<comment type="cofactor">
    <cofactor evidence="1">
        <name>Zn(2+)</name>
        <dbReference type="ChEBI" id="CHEBI:29105"/>
    </cofactor>
</comment>
<evidence type="ECO:0000256" key="9">
    <source>
        <dbReference type="ARBA" id="ARBA00032766"/>
    </source>
</evidence>
<protein>
    <recommendedName>
        <fullName evidence="8">Geranylgeranyl transferase type II subunit beta</fullName>
    </recommendedName>
    <alternativeName>
        <fullName evidence="9">Type II protein geranyl-geranyltransferase subunit beta</fullName>
    </alternativeName>
</protein>
<evidence type="ECO:0000259" key="10">
    <source>
        <dbReference type="Pfam" id="PF00432"/>
    </source>
</evidence>
<evidence type="ECO:0000256" key="7">
    <source>
        <dbReference type="ARBA" id="ARBA00022833"/>
    </source>
</evidence>
<evidence type="ECO:0000256" key="4">
    <source>
        <dbReference type="ARBA" id="ARBA00022679"/>
    </source>
</evidence>
<accession>A0AA41RXA8</accession>
<evidence type="ECO:0000256" key="1">
    <source>
        <dbReference type="ARBA" id="ARBA00001947"/>
    </source>
</evidence>
<keyword evidence="5" id="KW-0479">Metal-binding</keyword>